<dbReference type="Gene3D" id="2.40.50.100">
    <property type="match status" value="2"/>
</dbReference>
<dbReference type="Pfam" id="PF25990">
    <property type="entry name" value="Beta-barrel_YknX"/>
    <property type="match status" value="1"/>
</dbReference>
<proteinExistence type="predicted"/>
<reference evidence="7 8" key="1">
    <citation type="submission" date="2020-01" db="EMBL/GenBank/DDBJ databases">
        <title>Genomic analysis of Aminipila sp. CBA3637.</title>
        <authorList>
            <person name="Kim Y.B."/>
            <person name="Roh S.W."/>
        </authorList>
    </citation>
    <scope>NUCLEOTIDE SEQUENCE [LARGE SCALE GENOMIC DNA]</scope>
    <source>
        <strain evidence="7 8">CBA3637</strain>
    </source>
</reference>
<dbReference type="Gene3D" id="2.40.30.170">
    <property type="match status" value="2"/>
</dbReference>
<keyword evidence="2" id="KW-0175">Coiled coil</keyword>
<evidence type="ECO:0000259" key="5">
    <source>
        <dbReference type="Pfam" id="PF25973"/>
    </source>
</evidence>
<dbReference type="Gene3D" id="1.10.287.470">
    <property type="entry name" value="Helix hairpin bin"/>
    <property type="match status" value="1"/>
</dbReference>
<dbReference type="InterPro" id="IPR058625">
    <property type="entry name" value="MdtA-like_BSH"/>
</dbReference>
<dbReference type="EMBL" id="CP047591">
    <property type="protein sequence ID" value="QHI72144.1"/>
    <property type="molecule type" value="Genomic_DNA"/>
</dbReference>
<comment type="subcellular location">
    <subcellularLocation>
        <location evidence="1">Cell envelope</location>
    </subcellularLocation>
</comment>
<evidence type="ECO:0000313" key="8">
    <source>
        <dbReference type="Proteomes" id="UP000463883"/>
    </source>
</evidence>
<dbReference type="Pfam" id="PF25973">
    <property type="entry name" value="BSH_CzcB"/>
    <property type="match status" value="1"/>
</dbReference>
<dbReference type="PANTHER" id="PTHR32347:SF14">
    <property type="entry name" value="EFFLUX SYSTEM COMPONENT YKNX-RELATED"/>
    <property type="match status" value="1"/>
</dbReference>
<dbReference type="KEGG" id="amic:Ami3637_06775"/>
<feature type="domain" description="CzcB-like barrel-sandwich hybrid" evidence="5">
    <location>
        <begin position="241"/>
        <end position="328"/>
    </location>
</feature>
<dbReference type="SUPFAM" id="SSF111369">
    <property type="entry name" value="HlyD-like secretion proteins"/>
    <property type="match status" value="2"/>
</dbReference>
<dbReference type="Proteomes" id="UP000463883">
    <property type="component" value="Chromosome"/>
</dbReference>
<gene>
    <name evidence="7" type="ORF">Ami3637_06775</name>
</gene>
<organism evidence="7 8">
    <name type="scientific">Aminipila terrae</name>
    <dbReference type="NCBI Taxonomy" id="2697030"/>
    <lineage>
        <taxon>Bacteria</taxon>
        <taxon>Bacillati</taxon>
        <taxon>Bacillota</taxon>
        <taxon>Clostridia</taxon>
        <taxon>Peptostreptococcales</taxon>
        <taxon>Anaerovoracaceae</taxon>
        <taxon>Aminipila</taxon>
    </lineage>
</organism>
<feature type="domain" description="Multidrug resistance protein MdtA-like barrel-sandwich hybrid" evidence="4">
    <location>
        <begin position="50"/>
        <end position="145"/>
    </location>
</feature>
<evidence type="ECO:0000256" key="1">
    <source>
        <dbReference type="ARBA" id="ARBA00004196"/>
    </source>
</evidence>
<evidence type="ECO:0000256" key="2">
    <source>
        <dbReference type="ARBA" id="ARBA00023054"/>
    </source>
</evidence>
<evidence type="ECO:0000259" key="4">
    <source>
        <dbReference type="Pfam" id="PF25917"/>
    </source>
</evidence>
<sequence length="518" mass="54165">MAVILPVSYTLSSMAAGKETASGFTEYTVKKGNVEVAVSGSGTVTPVEQYSISALVQGDVVKDTFKEGDTVKKGDVLYVVDSEEMENSLEKADIALEKQQLSYEDSAKAYAGLKVTSPIKGMIDELYVAKGDSLQKGSKIAKVVDNDTMTARIPFSEIDAGGLYAGETVTVTVENTFEQLTGKISKMYNSKRVLNGYITVTDVEVELTNPGYLQTGTYISVTAGGKSCYSSAPLEASSEKTVLAETAGTVNSINIKGAYLKKGGVIATLDSDDAEDQLKNSQLSLRDSQISYINTQKQLDNYTLKSPISGTVISKTVKAGDKLDENNTTTMAVIADMSKITFQISVDELDISSMSVGQKVDITADALPDKKFTGYVEKIGLLGTSSEGVTSYPVTIVINKPEGLWPGMNVTANIVIDSAEDVLVVPVAAVARGNAVTMQDGTEKQVTIGLSDDNNAEIKKGLKKGDVIRVKVQAKESSNNKDAMMGGPEMGGGQGGGPSGAPSGSGGSPGGGGAPSGM</sequence>
<name>A0A6P1MHS1_9FIRM</name>
<dbReference type="Pfam" id="PF25917">
    <property type="entry name" value="BSH_RND"/>
    <property type="match status" value="1"/>
</dbReference>
<dbReference type="Gene3D" id="6.20.50.140">
    <property type="match status" value="1"/>
</dbReference>
<accession>A0A6P1MHS1</accession>
<dbReference type="RefSeq" id="WP_162361914.1">
    <property type="nucleotide sequence ID" value="NZ_CP047591.1"/>
</dbReference>
<protein>
    <submittedName>
        <fullName evidence="7">HlyD family efflux transporter periplasmic adaptor subunit</fullName>
    </submittedName>
</protein>
<feature type="compositionally biased region" description="Gly residues" evidence="3">
    <location>
        <begin position="488"/>
        <end position="518"/>
    </location>
</feature>
<dbReference type="InterPro" id="IPR058647">
    <property type="entry name" value="BSH_CzcB-like"/>
</dbReference>
<dbReference type="PANTHER" id="PTHR32347">
    <property type="entry name" value="EFFLUX SYSTEM COMPONENT YKNX-RELATED"/>
    <property type="match status" value="1"/>
</dbReference>
<dbReference type="InterPro" id="IPR058636">
    <property type="entry name" value="Beta-barrel_YknX"/>
</dbReference>
<evidence type="ECO:0000256" key="3">
    <source>
        <dbReference type="SAM" id="MobiDB-lite"/>
    </source>
</evidence>
<keyword evidence="8" id="KW-1185">Reference proteome</keyword>
<evidence type="ECO:0000259" key="6">
    <source>
        <dbReference type="Pfam" id="PF25990"/>
    </source>
</evidence>
<dbReference type="GO" id="GO:0030313">
    <property type="term" value="C:cell envelope"/>
    <property type="evidence" value="ECO:0007669"/>
    <property type="project" value="UniProtKB-SubCell"/>
</dbReference>
<evidence type="ECO:0000313" key="7">
    <source>
        <dbReference type="EMBL" id="QHI72144.1"/>
    </source>
</evidence>
<feature type="region of interest" description="Disordered" evidence="3">
    <location>
        <begin position="474"/>
        <end position="518"/>
    </location>
</feature>
<dbReference type="AlphaFoldDB" id="A0A6P1MHS1"/>
<dbReference type="InterPro" id="IPR050465">
    <property type="entry name" value="UPF0194_transport"/>
</dbReference>
<feature type="domain" description="YknX-like beta-barrel" evidence="6">
    <location>
        <begin position="345"/>
        <end position="414"/>
    </location>
</feature>